<feature type="transmembrane region" description="Helical" evidence="1">
    <location>
        <begin position="6"/>
        <end position="23"/>
    </location>
</feature>
<name>B0NN46_BACSE</name>
<keyword evidence="1" id="KW-0812">Transmembrane</keyword>
<evidence type="ECO:0000256" key="1">
    <source>
        <dbReference type="SAM" id="Phobius"/>
    </source>
</evidence>
<protein>
    <submittedName>
        <fullName evidence="2">Uncharacterized protein</fullName>
    </submittedName>
</protein>
<evidence type="ECO:0000313" key="2">
    <source>
        <dbReference type="EMBL" id="EDS16216.1"/>
    </source>
</evidence>
<organism evidence="2 3">
    <name type="scientific">Bacteroides stercoris ATCC 43183</name>
    <dbReference type="NCBI Taxonomy" id="449673"/>
    <lineage>
        <taxon>Bacteria</taxon>
        <taxon>Pseudomonadati</taxon>
        <taxon>Bacteroidota</taxon>
        <taxon>Bacteroidia</taxon>
        <taxon>Bacteroidales</taxon>
        <taxon>Bacteroidaceae</taxon>
        <taxon>Bacteroides</taxon>
    </lineage>
</organism>
<dbReference type="HOGENOM" id="CLU_3058731_0_0_10"/>
<reference evidence="2 3" key="2">
    <citation type="submission" date="2007-11" db="EMBL/GenBank/DDBJ databases">
        <authorList>
            <person name="Fulton L."/>
            <person name="Clifton S."/>
            <person name="Fulton B."/>
            <person name="Xu J."/>
            <person name="Minx P."/>
            <person name="Pepin K.H."/>
            <person name="Johnson M."/>
            <person name="Thiruvilangam P."/>
            <person name="Bhonagiri V."/>
            <person name="Nash W.E."/>
            <person name="Mardis E.R."/>
            <person name="Wilson R.K."/>
        </authorList>
    </citation>
    <scope>NUCLEOTIDE SEQUENCE [LARGE SCALE GENOMIC DNA]</scope>
    <source>
        <strain evidence="2 3">ATCC 43183</strain>
    </source>
</reference>
<evidence type="ECO:0000313" key="3">
    <source>
        <dbReference type="Proteomes" id="UP000004713"/>
    </source>
</evidence>
<feature type="transmembrane region" description="Helical" evidence="1">
    <location>
        <begin position="35"/>
        <end position="52"/>
    </location>
</feature>
<proteinExistence type="predicted"/>
<sequence length="53" mass="5911">MIISVIIGLCIWFVIPILLENNFKKKKNKAALRMVCKIIGLVIVIAALINGLF</sequence>
<dbReference type="AlphaFoldDB" id="B0NN46"/>
<dbReference type="Proteomes" id="UP000004713">
    <property type="component" value="Unassembled WGS sequence"/>
</dbReference>
<gene>
    <name evidence="2" type="ORF">BACSTE_00886</name>
</gene>
<reference evidence="2 3" key="1">
    <citation type="submission" date="2007-11" db="EMBL/GenBank/DDBJ databases">
        <title>Draft genome sequence of Bacteroides stercoris(ATCC 43183).</title>
        <authorList>
            <person name="Sudarsanam P."/>
            <person name="Ley R."/>
            <person name="Guruge J."/>
            <person name="Turnbaugh P.J."/>
            <person name="Mahowald M."/>
            <person name="Liep D."/>
            <person name="Gordon J."/>
        </authorList>
    </citation>
    <scope>NUCLEOTIDE SEQUENCE [LARGE SCALE GENOMIC DNA]</scope>
    <source>
        <strain evidence="2 3">ATCC 43183</strain>
    </source>
</reference>
<comment type="caution">
    <text evidence="2">The sequence shown here is derived from an EMBL/GenBank/DDBJ whole genome shotgun (WGS) entry which is preliminary data.</text>
</comment>
<accession>B0NN46</accession>
<keyword evidence="1" id="KW-0472">Membrane</keyword>
<dbReference type="EMBL" id="ABFZ02000017">
    <property type="protein sequence ID" value="EDS16216.1"/>
    <property type="molecule type" value="Genomic_DNA"/>
</dbReference>
<keyword evidence="1" id="KW-1133">Transmembrane helix</keyword>